<comment type="similarity">
    <text evidence="1">Belongs to the RelE toxin family.</text>
</comment>
<evidence type="ECO:0000313" key="3">
    <source>
        <dbReference type="EMBL" id="MEC5341948.1"/>
    </source>
</evidence>
<comment type="caution">
    <text evidence="3">The sequence shown here is derived from an EMBL/GenBank/DDBJ whole genome shotgun (WGS) entry which is preliminary data.</text>
</comment>
<reference evidence="3 4" key="1">
    <citation type="journal article" date="2017" name="Int. J. Syst. Evol. Microbiol.">
        <title>Brenneria populi subsp. brevivirga subsp. nov. isolated from symptomatic bark of Populus x euramericana canker, and description of Brenneria populi subsp. populi subsp. nov.</title>
        <authorList>
            <person name="Zheng M.H."/>
            <person name="Piao C.G."/>
            <person name="Xue H."/>
            <person name="Guo M.W."/>
            <person name="Li Y."/>
        </authorList>
    </citation>
    <scope>NUCLEOTIDE SEQUENCE [LARGE SCALE GENOMIC DNA]</scope>
    <source>
        <strain evidence="3 4">D9-5</strain>
    </source>
</reference>
<accession>A0ABU6JMM6</accession>
<protein>
    <submittedName>
        <fullName evidence="3">Type II toxin-antitoxin system RelE/ParE family toxin</fullName>
    </submittedName>
</protein>
<dbReference type="PANTHER" id="PTHR33755:SF6">
    <property type="entry name" value="PLASMID STABILIZATION SYSTEM PROTEIN"/>
    <property type="match status" value="1"/>
</dbReference>
<dbReference type="RefSeq" id="WP_327617101.1">
    <property type="nucleotide sequence ID" value="NZ_JAYWTM010000004.1"/>
</dbReference>
<dbReference type="Gene3D" id="3.30.2310.20">
    <property type="entry name" value="RelE-like"/>
    <property type="match status" value="1"/>
</dbReference>
<keyword evidence="2" id="KW-1277">Toxin-antitoxin system</keyword>
<dbReference type="InterPro" id="IPR007712">
    <property type="entry name" value="RelE/ParE_toxin"/>
</dbReference>
<gene>
    <name evidence="3" type="ORF">VSX58_04890</name>
</gene>
<dbReference type="InterPro" id="IPR051803">
    <property type="entry name" value="TA_system_RelE-like_toxin"/>
</dbReference>
<evidence type="ECO:0000313" key="4">
    <source>
        <dbReference type="Proteomes" id="UP001309705"/>
    </source>
</evidence>
<sequence length="88" mass="10454">MSNHAVIAAQIWEYLVKQNPDAAVKMDQLFEATVERLADFPYRGREGLVAETREVFPHEHYRMVYEIQLNEVWVLTLIHTSQLWPREK</sequence>
<keyword evidence="4" id="KW-1185">Reference proteome</keyword>
<organism evidence="3 4">
    <name type="scientific">Brenneria populi</name>
    <dbReference type="NCBI Taxonomy" id="1505588"/>
    <lineage>
        <taxon>Bacteria</taxon>
        <taxon>Pseudomonadati</taxon>
        <taxon>Pseudomonadota</taxon>
        <taxon>Gammaproteobacteria</taxon>
        <taxon>Enterobacterales</taxon>
        <taxon>Pectobacteriaceae</taxon>
        <taxon>Brenneria</taxon>
    </lineage>
</organism>
<dbReference type="Pfam" id="PF05016">
    <property type="entry name" value="ParE_toxin"/>
    <property type="match status" value="1"/>
</dbReference>
<dbReference type="InterPro" id="IPR035093">
    <property type="entry name" value="RelE/ParE_toxin_dom_sf"/>
</dbReference>
<evidence type="ECO:0000256" key="2">
    <source>
        <dbReference type="ARBA" id="ARBA00022649"/>
    </source>
</evidence>
<proteinExistence type="inferred from homology"/>
<evidence type="ECO:0000256" key="1">
    <source>
        <dbReference type="ARBA" id="ARBA00006226"/>
    </source>
</evidence>
<dbReference type="PANTHER" id="PTHR33755">
    <property type="entry name" value="TOXIN PARE1-RELATED"/>
    <property type="match status" value="1"/>
</dbReference>
<dbReference type="Proteomes" id="UP001309705">
    <property type="component" value="Unassembled WGS sequence"/>
</dbReference>
<name>A0ABU6JMM6_9GAMM</name>
<dbReference type="EMBL" id="JAYWTM010000004">
    <property type="protein sequence ID" value="MEC5341948.1"/>
    <property type="molecule type" value="Genomic_DNA"/>
</dbReference>